<name>A0A074X3G3_9PEZI</name>
<keyword evidence="3" id="KW-1185">Reference proteome</keyword>
<dbReference type="EMBL" id="KL584723">
    <property type="protein sequence ID" value="KEQ69126.1"/>
    <property type="molecule type" value="Genomic_DNA"/>
</dbReference>
<dbReference type="OrthoDB" id="3895341at2759"/>
<dbReference type="AlphaFoldDB" id="A0A074X3G3"/>
<sequence length="336" mass="37277">MPTSSSPRSRIPIRASSCPTSPKPRHLRLLHSGLITIPEGSRQSSADVVLTRMPRVQLPEKLQKLTTDKVLPLLPQSSQPEIVYDITPESPTTPTIRKVSNDSIAQEETVASTVQVRPPVPTETMPFEDLTWQEVYIEDQKLTKWTLSVNLRTAMDQTETHLAAISTSRVRYNCLISLCKGISESNNRLKAQCLRAIDQHQALAQKETQLINASNFVLEHNDVLISKSRVFSTDTTNSFHKLQAAYENTLTHAKESSIGQQGKRISKPDDFGKELESLVAFNKDVSTVIENIASINGLLCSHNKNIQAQIVGLEAEIVKSASKRGAGGLRKMLCFR</sequence>
<protein>
    <submittedName>
        <fullName evidence="2">Uncharacterized protein</fullName>
    </submittedName>
</protein>
<evidence type="ECO:0000256" key="1">
    <source>
        <dbReference type="SAM" id="MobiDB-lite"/>
    </source>
</evidence>
<evidence type="ECO:0000313" key="2">
    <source>
        <dbReference type="EMBL" id="KEQ69126.1"/>
    </source>
</evidence>
<feature type="region of interest" description="Disordered" evidence="1">
    <location>
        <begin position="1"/>
        <end position="22"/>
    </location>
</feature>
<dbReference type="Proteomes" id="UP000027730">
    <property type="component" value="Unassembled WGS sequence"/>
</dbReference>
<gene>
    <name evidence="2" type="ORF">M436DRAFT_85776</name>
</gene>
<dbReference type="RefSeq" id="XP_013423353.1">
    <property type="nucleotide sequence ID" value="XM_013567899.1"/>
</dbReference>
<organism evidence="2 3">
    <name type="scientific">Aureobasidium namibiae CBS 147.97</name>
    <dbReference type="NCBI Taxonomy" id="1043004"/>
    <lineage>
        <taxon>Eukaryota</taxon>
        <taxon>Fungi</taxon>
        <taxon>Dikarya</taxon>
        <taxon>Ascomycota</taxon>
        <taxon>Pezizomycotina</taxon>
        <taxon>Dothideomycetes</taxon>
        <taxon>Dothideomycetidae</taxon>
        <taxon>Dothideales</taxon>
        <taxon>Saccotheciaceae</taxon>
        <taxon>Aureobasidium</taxon>
    </lineage>
</organism>
<evidence type="ECO:0000313" key="3">
    <source>
        <dbReference type="Proteomes" id="UP000027730"/>
    </source>
</evidence>
<accession>A0A074X3G3</accession>
<dbReference type="GeneID" id="25417586"/>
<feature type="compositionally biased region" description="Low complexity" evidence="1">
    <location>
        <begin position="1"/>
        <end position="17"/>
    </location>
</feature>
<proteinExistence type="predicted"/>
<reference evidence="2 3" key="1">
    <citation type="journal article" date="2014" name="BMC Genomics">
        <title>Genome sequencing of four Aureobasidium pullulans varieties: biotechnological potential, stress tolerance, and description of new species.</title>
        <authorList>
            <person name="Gostin Ar C."/>
            <person name="Ohm R.A."/>
            <person name="Kogej T."/>
            <person name="Sonjak S."/>
            <person name="Turk M."/>
            <person name="Zajc J."/>
            <person name="Zalar P."/>
            <person name="Grube M."/>
            <person name="Sun H."/>
            <person name="Han J."/>
            <person name="Sharma A."/>
            <person name="Chiniquy J."/>
            <person name="Ngan C.Y."/>
            <person name="Lipzen A."/>
            <person name="Barry K."/>
            <person name="Grigoriev I.V."/>
            <person name="Gunde-Cimerman N."/>
        </authorList>
    </citation>
    <scope>NUCLEOTIDE SEQUENCE [LARGE SCALE GENOMIC DNA]</scope>
    <source>
        <strain evidence="2 3">CBS 147.97</strain>
    </source>
</reference>
<dbReference type="HOGENOM" id="CLU_771546_0_0_1"/>